<gene>
    <name evidence="1" type="ORF">L195_g022344</name>
</gene>
<proteinExistence type="predicted"/>
<evidence type="ECO:0000313" key="1">
    <source>
        <dbReference type="EMBL" id="PNX99083.1"/>
    </source>
</evidence>
<protein>
    <submittedName>
        <fullName evidence="1">Uncharacterized protein</fullName>
    </submittedName>
</protein>
<dbReference type="EMBL" id="ASHM01017366">
    <property type="protein sequence ID" value="PNX99083.1"/>
    <property type="molecule type" value="Genomic_DNA"/>
</dbReference>
<name>A0A2K3N7Q3_TRIPR</name>
<accession>A0A2K3N7Q3</accession>
<feature type="non-terminal residue" evidence="1">
    <location>
        <position position="1"/>
    </location>
</feature>
<dbReference type="Proteomes" id="UP000236291">
    <property type="component" value="Unassembled WGS sequence"/>
</dbReference>
<reference evidence="1 2" key="1">
    <citation type="journal article" date="2014" name="Am. J. Bot.">
        <title>Genome assembly and annotation for red clover (Trifolium pratense; Fabaceae).</title>
        <authorList>
            <person name="Istvanek J."/>
            <person name="Jaros M."/>
            <person name="Krenek A."/>
            <person name="Repkova J."/>
        </authorList>
    </citation>
    <scope>NUCLEOTIDE SEQUENCE [LARGE SCALE GENOMIC DNA]</scope>
    <source>
        <strain evidence="2">cv. Tatra</strain>
        <tissue evidence="1">Young leaves</tissue>
    </source>
</reference>
<organism evidence="1 2">
    <name type="scientific">Trifolium pratense</name>
    <name type="common">Red clover</name>
    <dbReference type="NCBI Taxonomy" id="57577"/>
    <lineage>
        <taxon>Eukaryota</taxon>
        <taxon>Viridiplantae</taxon>
        <taxon>Streptophyta</taxon>
        <taxon>Embryophyta</taxon>
        <taxon>Tracheophyta</taxon>
        <taxon>Spermatophyta</taxon>
        <taxon>Magnoliopsida</taxon>
        <taxon>eudicotyledons</taxon>
        <taxon>Gunneridae</taxon>
        <taxon>Pentapetalae</taxon>
        <taxon>rosids</taxon>
        <taxon>fabids</taxon>
        <taxon>Fabales</taxon>
        <taxon>Fabaceae</taxon>
        <taxon>Papilionoideae</taxon>
        <taxon>50 kb inversion clade</taxon>
        <taxon>NPAAA clade</taxon>
        <taxon>Hologalegina</taxon>
        <taxon>IRL clade</taxon>
        <taxon>Trifolieae</taxon>
        <taxon>Trifolium</taxon>
    </lineage>
</organism>
<sequence length="101" mass="11401">RAGKRNCYVCLAFTRRMACWECYAAARYWYCSWLHLILYNGNILVSSEGWWKCNVDASFYGTSVQTGRGWGVVNDHGTFVAPGTNICNHHLARCVGEAMAI</sequence>
<dbReference type="AlphaFoldDB" id="A0A2K3N7Q3"/>
<reference evidence="1 2" key="2">
    <citation type="journal article" date="2017" name="Front. Plant Sci.">
        <title>Gene Classification and Mining of Molecular Markers Useful in Red Clover (Trifolium pratense) Breeding.</title>
        <authorList>
            <person name="Istvanek J."/>
            <person name="Dluhosova J."/>
            <person name="Dluhos P."/>
            <person name="Patkova L."/>
            <person name="Nedelnik J."/>
            <person name="Repkova J."/>
        </authorList>
    </citation>
    <scope>NUCLEOTIDE SEQUENCE [LARGE SCALE GENOMIC DNA]</scope>
    <source>
        <strain evidence="2">cv. Tatra</strain>
        <tissue evidence="1">Young leaves</tissue>
    </source>
</reference>
<comment type="caution">
    <text evidence="1">The sequence shown here is derived from an EMBL/GenBank/DDBJ whole genome shotgun (WGS) entry which is preliminary data.</text>
</comment>
<evidence type="ECO:0000313" key="2">
    <source>
        <dbReference type="Proteomes" id="UP000236291"/>
    </source>
</evidence>